<dbReference type="STRING" id="106370.Francci3_1365"/>
<reference evidence="1 2" key="1">
    <citation type="journal article" date="2007" name="Genome Res.">
        <title>Genome characteristics of facultatively symbiotic Frankia sp. strains reflect host range and host plant biogeography.</title>
        <authorList>
            <person name="Normand P."/>
            <person name="Lapierre P."/>
            <person name="Tisa L.S."/>
            <person name="Gogarten J.P."/>
            <person name="Alloisio N."/>
            <person name="Bagnarol E."/>
            <person name="Bassi C.A."/>
            <person name="Berry A.M."/>
            <person name="Bickhart D.M."/>
            <person name="Choisne N."/>
            <person name="Couloux A."/>
            <person name="Cournoyer B."/>
            <person name="Cruveiller S."/>
            <person name="Daubin V."/>
            <person name="Demange N."/>
            <person name="Francino M.P."/>
            <person name="Goltsman E."/>
            <person name="Huang Y."/>
            <person name="Kopp O.R."/>
            <person name="Labarre L."/>
            <person name="Lapidus A."/>
            <person name="Lavire C."/>
            <person name="Marechal J."/>
            <person name="Martinez M."/>
            <person name="Mastronunzio J.E."/>
            <person name="Mullin B.C."/>
            <person name="Niemann J."/>
            <person name="Pujic P."/>
            <person name="Rawnsley T."/>
            <person name="Rouy Z."/>
            <person name="Schenowitz C."/>
            <person name="Sellstedt A."/>
            <person name="Tavares F."/>
            <person name="Tomkins J.P."/>
            <person name="Vallenet D."/>
            <person name="Valverde C."/>
            <person name="Wall L.G."/>
            <person name="Wang Y."/>
            <person name="Medigue C."/>
            <person name="Benson D.R."/>
        </authorList>
    </citation>
    <scope>NUCLEOTIDE SEQUENCE [LARGE SCALE GENOMIC DNA]</scope>
    <source>
        <strain evidence="2">DSM 45818 / CECT 9043 / CcI3</strain>
    </source>
</reference>
<accession>Q2JDA0</accession>
<dbReference type="EMBL" id="CP000249">
    <property type="protein sequence ID" value="ABD10742.1"/>
    <property type="molecule type" value="Genomic_DNA"/>
</dbReference>
<evidence type="ECO:0000313" key="1">
    <source>
        <dbReference type="EMBL" id="ABD10742.1"/>
    </source>
</evidence>
<dbReference type="AlphaFoldDB" id="Q2JDA0"/>
<protein>
    <submittedName>
        <fullName evidence="1">Membrane protein</fullName>
    </submittedName>
</protein>
<sequence length="180" mass="19048">MVVVALVVAIATYLTWLATRLDRLAARVADARGGLVAHLVARADAARELALRCELAELGESVARARTAYPDLLAGGALDAAVEQSENALSRALRSAEVAAAGQHHPAELHAVDSCAARVALARQFHNDAVRDLRALAGRRVVRMAHLAGRRPPASYFEIDDALPIRGEGVPRDDLPGLAS</sequence>
<organism evidence="1 2">
    <name type="scientific">Frankia casuarinae (strain DSM 45818 / CECT 9043 / HFP020203 / CcI3)</name>
    <dbReference type="NCBI Taxonomy" id="106370"/>
    <lineage>
        <taxon>Bacteria</taxon>
        <taxon>Bacillati</taxon>
        <taxon>Actinomycetota</taxon>
        <taxon>Actinomycetes</taxon>
        <taxon>Frankiales</taxon>
        <taxon>Frankiaceae</taxon>
        <taxon>Frankia</taxon>
    </lineage>
</organism>
<keyword evidence="2" id="KW-1185">Reference proteome</keyword>
<evidence type="ECO:0000313" key="2">
    <source>
        <dbReference type="Proteomes" id="UP000001937"/>
    </source>
</evidence>
<dbReference type="KEGG" id="fra:Francci3_1365"/>
<gene>
    <name evidence="1" type="ordered locus">Francci3_1365</name>
</gene>
<dbReference type="Proteomes" id="UP000001937">
    <property type="component" value="Chromosome"/>
</dbReference>
<dbReference type="eggNOG" id="COG1704">
    <property type="taxonomic scope" value="Bacteria"/>
</dbReference>
<name>Q2JDA0_FRACC</name>
<dbReference type="HOGENOM" id="CLU_098191_1_0_11"/>
<proteinExistence type="predicted"/>